<dbReference type="InterPro" id="IPR001471">
    <property type="entry name" value="AP2/ERF_dom"/>
</dbReference>
<keyword evidence="10" id="KW-1185">Reference proteome</keyword>
<keyword evidence="2" id="KW-0936">Ethylene signaling pathway</keyword>
<dbReference type="PANTHER" id="PTHR31677:SF233">
    <property type="entry name" value="AP2_ERF DOMAIN-CONTAINING PROTEIN"/>
    <property type="match status" value="1"/>
</dbReference>
<dbReference type="PRINTS" id="PR00367">
    <property type="entry name" value="ETHRSPELEMNT"/>
</dbReference>
<keyword evidence="6" id="KW-0539">Nucleus</keyword>
<evidence type="ECO:0000256" key="3">
    <source>
        <dbReference type="ARBA" id="ARBA00023015"/>
    </source>
</evidence>
<dbReference type="Pfam" id="PF00847">
    <property type="entry name" value="AP2"/>
    <property type="match status" value="2"/>
</dbReference>
<feature type="domain" description="AP2/ERF" evidence="8">
    <location>
        <begin position="398"/>
        <end position="456"/>
    </location>
</feature>
<sequence>MAPHEASTLELIQQYLLTDSNLDTFCNSHNFFKTETQEFDCFPPQRPEFKPQLVHKSSSLSQRKPTMSKISIPPPANLNPIPPQQPVAVPATENNRSDCSEEKHYRGVRRRPWGKYAAEIRDPNKKGARVWLGTFNTAIEAAKAYDSAAFRLRGSKAILNFPLEIGNLDSDHSQQESELTDNNSDYANCNNNNNNKKRKIEETESLEISNNIINNNKMIKTENPSPERDQATDPLTPSSWKGFWDGEVKGIFNVPPLSPLSPHPSMGYSRLMVVSYFSSNFKMATPTPTPEESSALELIRQHLLGDFTSTDVFISNLDFHITHKLQPIKLEHHGSLSASESNSSVSDPIYSAHQSFNFQPKTELVDLTSPEPPGSVKHFPPPETLSNTKPTNEEDKRHYRGVRRRPWGKFAAEIRDPNRKGSRVWLGTFDSDVDAAKAYDCAAFRLRGRKAILNFPLEAGLAEPPANTGRKRRRVKREEESPDSGDGSSANWNLGSVGREEGERVFYDEQLSPLSPKPVLLTC</sequence>
<feature type="compositionally biased region" description="Low complexity" evidence="7">
    <location>
        <begin position="182"/>
        <end position="194"/>
    </location>
</feature>
<comment type="caution">
    <text evidence="9">The sequence shown here is derived from an EMBL/GenBank/DDBJ whole genome shotgun (WGS) entry which is preliminary data.</text>
</comment>
<evidence type="ECO:0000256" key="2">
    <source>
        <dbReference type="ARBA" id="ARBA00022745"/>
    </source>
</evidence>
<reference evidence="9 10" key="1">
    <citation type="journal article" date="2020" name="Mol. Plant">
        <title>The Chromosome-Based Rubber Tree Genome Provides New Insights into Spurge Genome Evolution and Rubber Biosynthesis.</title>
        <authorList>
            <person name="Liu J."/>
            <person name="Shi C."/>
            <person name="Shi C.C."/>
            <person name="Li W."/>
            <person name="Zhang Q.J."/>
            <person name="Zhang Y."/>
            <person name="Li K."/>
            <person name="Lu H.F."/>
            <person name="Shi C."/>
            <person name="Zhu S.T."/>
            <person name="Xiao Z.Y."/>
            <person name="Nan H."/>
            <person name="Yue Y."/>
            <person name="Zhu X.G."/>
            <person name="Wu Y."/>
            <person name="Hong X.N."/>
            <person name="Fan G.Y."/>
            <person name="Tong Y."/>
            <person name="Zhang D."/>
            <person name="Mao C.L."/>
            <person name="Liu Y.L."/>
            <person name="Hao S.J."/>
            <person name="Liu W.Q."/>
            <person name="Lv M.Q."/>
            <person name="Zhang H.B."/>
            <person name="Liu Y."/>
            <person name="Hu-Tang G.R."/>
            <person name="Wang J.P."/>
            <person name="Wang J.H."/>
            <person name="Sun Y.H."/>
            <person name="Ni S.B."/>
            <person name="Chen W.B."/>
            <person name="Zhang X.C."/>
            <person name="Jiao Y.N."/>
            <person name="Eichler E.E."/>
            <person name="Li G.H."/>
            <person name="Liu X."/>
            <person name="Gao L.Z."/>
        </authorList>
    </citation>
    <scope>NUCLEOTIDE SEQUENCE [LARGE SCALE GENOMIC DNA]</scope>
    <source>
        <strain evidence="10">cv. GT1</strain>
        <tissue evidence="9">Leaf</tissue>
    </source>
</reference>
<organism evidence="9 10">
    <name type="scientific">Hevea brasiliensis</name>
    <name type="common">Para rubber tree</name>
    <name type="synonym">Siphonia brasiliensis</name>
    <dbReference type="NCBI Taxonomy" id="3981"/>
    <lineage>
        <taxon>Eukaryota</taxon>
        <taxon>Viridiplantae</taxon>
        <taxon>Streptophyta</taxon>
        <taxon>Embryophyta</taxon>
        <taxon>Tracheophyta</taxon>
        <taxon>Spermatophyta</taxon>
        <taxon>Magnoliopsida</taxon>
        <taxon>eudicotyledons</taxon>
        <taxon>Gunneridae</taxon>
        <taxon>Pentapetalae</taxon>
        <taxon>rosids</taxon>
        <taxon>fabids</taxon>
        <taxon>Malpighiales</taxon>
        <taxon>Euphorbiaceae</taxon>
        <taxon>Crotonoideae</taxon>
        <taxon>Micrandreae</taxon>
        <taxon>Hevea</taxon>
    </lineage>
</organism>
<dbReference type="GO" id="GO:0003700">
    <property type="term" value="F:DNA-binding transcription factor activity"/>
    <property type="evidence" value="ECO:0007669"/>
    <property type="project" value="InterPro"/>
</dbReference>
<dbReference type="SUPFAM" id="SSF54171">
    <property type="entry name" value="DNA-binding domain"/>
    <property type="match status" value="2"/>
</dbReference>
<dbReference type="InterPro" id="IPR036955">
    <property type="entry name" value="AP2/ERF_dom_sf"/>
</dbReference>
<dbReference type="PANTHER" id="PTHR31677">
    <property type="entry name" value="AP2 DOMAIN CLASS TRANSCRIPTION FACTOR"/>
    <property type="match status" value="1"/>
</dbReference>
<name>A0A6A6MD52_HEVBR</name>
<feature type="region of interest" description="Disordered" evidence="7">
    <location>
        <begin position="170"/>
        <end position="197"/>
    </location>
</feature>
<feature type="region of interest" description="Disordered" evidence="7">
    <location>
        <begin position="373"/>
        <end position="399"/>
    </location>
</feature>
<dbReference type="GO" id="GO:0009873">
    <property type="term" value="P:ethylene-activated signaling pathway"/>
    <property type="evidence" value="ECO:0007669"/>
    <property type="project" value="UniProtKB-KW"/>
</dbReference>
<evidence type="ECO:0000256" key="1">
    <source>
        <dbReference type="ARBA" id="ARBA00004123"/>
    </source>
</evidence>
<evidence type="ECO:0000256" key="7">
    <source>
        <dbReference type="SAM" id="MobiDB-lite"/>
    </source>
</evidence>
<evidence type="ECO:0000313" key="9">
    <source>
        <dbReference type="EMBL" id="KAF2311681.1"/>
    </source>
</evidence>
<dbReference type="AlphaFoldDB" id="A0A6A6MD52"/>
<feature type="region of interest" description="Disordered" evidence="7">
    <location>
        <begin position="461"/>
        <end position="495"/>
    </location>
</feature>
<evidence type="ECO:0000259" key="8">
    <source>
        <dbReference type="PROSITE" id="PS51032"/>
    </source>
</evidence>
<proteinExistence type="predicted"/>
<dbReference type="Proteomes" id="UP000467840">
    <property type="component" value="Chromosome 14"/>
</dbReference>
<dbReference type="PROSITE" id="PS51032">
    <property type="entry name" value="AP2_ERF"/>
    <property type="match status" value="2"/>
</dbReference>
<evidence type="ECO:0000256" key="6">
    <source>
        <dbReference type="ARBA" id="ARBA00023242"/>
    </source>
</evidence>
<evidence type="ECO:0000256" key="5">
    <source>
        <dbReference type="ARBA" id="ARBA00023163"/>
    </source>
</evidence>
<dbReference type="CDD" id="cd00018">
    <property type="entry name" value="AP2"/>
    <property type="match status" value="2"/>
</dbReference>
<keyword evidence="4" id="KW-0238">DNA-binding</keyword>
<dbReference type="FunFam" id="3.30.730.10:FF:000001">
    <property type="entry name" value="Ethylene-responsive transcription factor 2"/>
    <property type="match status" value="2"/>
</dbReference>
<comment type="subcellular location">
    <subcellularLocation>
        <location evidence="1">Nucleus</location>
    </subcellularLocation>
</comment>
<gene>
    <name evidence="9" type="ORF">GH714_025900</name>
</gene>
<evidence type="ECO:0000256" key="4">
    <source>
        <dbReference type="ARBA" id="ARBA00023125"/>
    </source>
</evidence>
<evidence type="ECO:0000313" key="10">
    <source>
        <dbReference type="Proteomes" id="UP000467840"/>
    </source>
</evidence>
<dbReference type="GO" id="GO:0005634">
    <property type="term" value="C:nucleus"/>
    <property type="evidence" value="ECO:0007669"/>
    <property type="project" value="UniProtKB-SubCell"/>
</dbReference>
<dbReference type="GO" id="GO:0003677">
    <property type="term" value="F:DNA binding"/>
    <property type="evidence" value="ECO:0007669"/>
    <property type="project" value="UniProtKB-KW"/>
</dbReference>
<keyword evidence="3" id="KW-0805">Transcription regulation</keyword>
<protein>
    <recommendedName>
        <fullName evidence="8">AP2/ERF domain-containing protein</fullName>
    </recommendedName>
</protein>
<dbReference type="EMBL" id="JAAGAX010000006">
    <property type="protein sequence ID" value="KAF2311681.1"/>
    <property type="molecule type" value="Genomic_DNA"/>
</dbReference>
<keyword evidence="5" id="KW-0804">Transcription</keyword>
<dbReference type="SMART" id="SM00380">
    <property type="entry name" value="AP2"/>
    <property type="match status" value="2"/>
</dbReference>
<dbReference type="InterPro" id="IPR016177">
    <property type="entry name" value="DNA-bd_dom_sf"/>
</dbReference>
<feature type="domain" description="AP2/ERF" evidence="8">
    <location>
        <begin position="104"/>
        <end position="162"/>
    </location>
</feature>
<accession>A0A6A6MD52</accession>
<dbReference type="Gene3D" id="3.30.730.10">
    <property type="entry name" value="AP2/ERF domain"/>
    <property type="match status" value="2"/>
</dbReference>